<evidence type="ECO:0000256" key="1">
    <source>
        <dbReference type="SAM" id="SignalP"/>
    </source>
</evidence>
<evidence type="ECO:0000313" key="3">
    <source>
        <dbReference type="Proteomes" id="UP000250434"/>
    </source>
</evidence>
<protein>
    <recommendedName>
        <fullName evidence="4">Peptidase inhibitor family I36</fullName>
    </recommendedName>
</protein>
<dbReference type="OrthoDB" id="3696809at2"/>
<dbReference type="EMBL" id="CP015163">
    <property type="protein sequence ID" value="AXB43448.1"/>
    <property type="molecule type" value="Genomic_DNA"/>
</dbReference>
<dbReference type="Proteomes" id="UP000250434">
    <property type="component" value="Chromosome"/>
</dbReference>
<sequence length="110" mass="10969">MVIGALVAGGTLLGSGVAAAEPSPHCQQHGYCVFSATGFGGTKASVPTGGGCRATSELGIPVVRSAARGFGDGYALELYADQNCATSAGTVYFELPDTTATAYRLIPIPG</sequence>
<accession>A0A344L5X4</accession>
<proteinExistence type="predicted"/>
<feature type="signal peptide" evidence="1">
    <location>
        <begin position="1"/>
        <end position="20"/>
    </location>
</feature>
<keyword evidence="1" id="KW-0732">Signal</keyword>
<evidence type="ECO:0000313" key="2">
    <source>
        <dbReference type="EMBL" id="AXB43448.1"/>
    </source>
</evidence>
<feature type="chain" id="PRO_5016725136" description="Peptidase inhibitor family I36" evidence="1">
    <location>
        <begin position="21"/>
        <end position="110"/>
    </location>
</feature>
<name>A0A344L5X4_9PSEU</name>
<organism evidence="2 3">
    <name type="scientific">Amycolatopsis albispora</name>
    <dbReference type="NCBI Taxonomy" id="1804986"/>
    <lineage>
        <taxon>Bacteria</taxon>
        <taxon>Bacillati</taxon>
        <taxon>Actinomycetota</taxon>
        <taxon>Actinomycetes</taxon>
        <taxon>Pseudonocardiales</taxon>
        <taxon>Pseudonocardiaceae</taxon>
        <taxon>Amycolatopsis</taxon>
    </lineage>
</organism>
<gene>
    <name evidence="2" type="ORF">A4R43_13560</name>
</gene>
<dbReference type="KEGG" id="aab:A4R43_13560"/>
<dbReference type="AlphaFoldDB" id="A0A344L5X4"/>
<keyword evidence="3" id="KW-1185">Reference proteome</keyword>
<evidence type="ECO:0008006" key="4">
    <source>
        <dbReference type="Google" id="ProtNLM"/>
    </source>
</evidence>
<reference evidence="2 3" key="1">
    <citation type="submission" date="2016-04" db="EMBL/GenBank/DDBJ databases">
        <title>Complete genome sequence and analysis of deep-sea sediment isolate, Amycolatopsis sp. WP1.</title>
        <authorList>
            <person name="Wang H."/>
            <person name="Chen S."/>
            <person name="Wu Q."/>
        </authorList>
    </citation>
    <scope>NUCLEOTIDE SEQUENCE [LARGE SCALE GENOMIC DNA]</scope>
    <source>
        <strain evidence="2 3">WP1</strain>
    </source>
</reference>